<protein>
    <submittedName>
        <fullName evidence="1">Uncharacterized protein</fullName>
    </submittedName>
</protein>
<gene>
    <name evidence="1" type="ORF">J2S17_002595</name>
</gene>
<sequence length="132" mass="13928">MSLKIAKNQGLTDIVSAGDGSNAISTQHPIAGSSQEVRLWLFNDNAAERFENISIDPTDTEGSDESTWMQLAPDSGGVAGMYLAGGAALSIANIADNGVGKPFWLKVTTPAVGNVQNKSDIKLTVNYRKFAV</sequence>
<organism evidence="1 2">
    <name type="scientific">Cytobacillus purgationiresistens</name>
    <dbReference type="NCBI Taxonomy" id="863449"/>
    <lineage>
        <taxon>Bacteria</taxon>
        <taxon>Bacillati</taxon>
        <taxon>Bacillota</taxon>
        <taxon>Bacilli</taxon>
        <taxon>Bacillales</taxon>
        <taxon>Bacillaceae</taxon>
        <taxon>Cytobacillus</taxon>
    </lineage>
</organism>
<dbReference type="Proteomes" id="UP001238088">
    <property type="component" value="Unassembled WGS sequence"/>
</dbReference>
<accession>A0ABU0AKZ0</accession>
<comment type="caution">
    <text evidence="1">The sequence shown here is derived from an EMBL/GenBank/DDBJ whole genome shotgun (WGS) entry which is preliminary data.</text>
</comment>
<dbReference type="EMBL" id="JAUSUB010000010">
    <property type="protein sequence ID" value="MDQ0270710.1"/>
    <property type="molecule type" value="Genomic_DNA"/>
</dbReference>
<dbReference type="RefSeq" id="WP_307475358.1">
    <property type="nucleotide sequence ID" value="NZ_JAUSUB010000010.1"/>
</dbReference>
<reference evidence="1 2" key="1">
    <citation type="submission" date="2023-07" db="EMBL/GenBank/DDBJ databases">
        <title>Genomic Encyclopedia of Type Strains, Phase IV (KMG-IV): sequencing the most valuable type-strain genomes for metagenomic binning, comparative biology and taxonomic classification.</title>
        <authorList>
            <person name="Goeker M."/>
        </authorList>
    </citation>
    <scope>NUCLEOTIDE SEQUENCE [LARGE SCALE GENOMIC DNA]</scope>
    <source>
        <strain evidence="1 2">DSM 23494</strain>
    </source>
</reference>
<keyword evidence="2" id="KW-1185">Reference proteome</keyword>
<proteinExistence type="predicted"/>
<name>A0ABU0AKZ0_9BACI</name>
<evidence type="ECO:0000313" key="2">
    <source>
        <dbReference type="Proteomes" id="UP001238088"/>
    </source>
</evidence>
<evidence type="ECO:0000313" key="1">
    <source>
        <dbReference type="EMBL" id="MDQ0270710.1"/>
    </source>
</evidence>